<keyword evidence="3" id="KW-1185">Reference proteome</keyword>
<accession>A0AAV8S523</accession>
<feature type="region of interest" description="Disordered" evidence="1">
    <location>
        <begin position="49"/>
        <end position="80"/>
    </location>
</feature>
<evidence type="ECO:0000256" key="1">
    <source>
        <dbReference type="SAM" id="MobiDB-lite"/>
    </source>
</evidence>
<evidence type="ECO:0000313" key="3">
    <source>
        <dbReference type="Proteomes" id="UP001159364"/>
    </source>
</evidence>
<comment type="caution">
    <text evidence="2">The sequence shown here is derived from an EMBL/GenBank/DDBJ whole genome shotgun (WGS) entry which is preliminary data.</text>
</comment>
<feature type="compositionally biased region" description="Basic and acidic residues" evidence="1">
    <location>
        <begin position="66"/>
        <end position="75"/>
    </location>
</feature>
<protein>
    <submittedName>
        <fullName evidence="2">Uncharacterized protein</fullName>
    </submittedName>
</protein>
<dbReference type="EMBL" id="JAIWQS010000209">
    <property type="protein sequence ID" value="KAJ8747266.1"/>
    <property type="molecule type" value="Genomic_DNA"/>
</dbReference>
<proteinExistence type="predicted"/>
<sequence length="181" mass="20361">MSMQGGEIQEDGQTGNQNLLNLKATKEYKCLVSAILIKFDKNVLLPNMTKKTPESSRQTTSFQVRSSRDGHHVEGPIRVGSYPKCREGESQFRKLDEEGDETFPMSLLLPVYQLSVSSGWVHSQTPIPKSLHPPSPRDFLSPEVAGSTLSSNPKILTVLASKIFSHLFPNCTLFQYYYIRR</sequence>
<feature type="compositionally biased region" description="Polar residues" evidence="1">
    <location>
        <begin position="55"/>
        <end position="65"/>
    </location>
</feature>
<dbReference type="AlphaFoldDB" id="A0AAV8S523"/>
<dbReference type="Proteomes" id="UP001159364">
    <property type="component" value="Unassembled WGS sequence"/>
</dbReference>
<evidence type="ECO:0000313" key="2">
    <source>
        <dbReference type="EMBL" id="KAJ8747266.1"/>
    </source>
</evidence>
<organism evidence="2 3">
    <name type="scientific">Erythroxylum novogranatense</name>
    <dbReference type="NCBI Taxonomy" id="1862640"/>
    <lineage>
        <taxon>Eukaryota</taxon>
        <taxon>Viridiplantae</taxon>
        <taxon>Streptophyta</taxon>
        <taxon>Embryophyta</taxon>
        <taxon>Tracheophyta</taxon>
        <taxon>Spermatophyta</taxon>
        <taxon>Magnoliopsida</taxon>
        <taxon>eudicotyledons</taxon>
        <taxon>Gunneridae</taxon>
        <taxon>Pentapetalae</taxon>
        <taxon>rosids</taxon>
        <taxon>fabids</taxon>
        <taxon>Malpighiales</taxon>
        <taxon>Erythroxylaceae</taxon>
        <taxon>Erythroxylum</taxon>
    </lineage>
</organism>
<reference evidence="2 3" key="1">
    <citation type="submission" date="2021-09" db="EMBL/GenBank/DDBJ databases">
        <title>Genomic insights and catalytic innovation underlie evolution of tropane alkaloids biosynthesis.</title>
        <authorList>
            <person name="Wang Y.-J."/>
            <person name="Tian T."/>
            <person name="Huang J.-P."/>
            <person name="Huang S.-X."/>
        </authorList>
    </citation>
    <scope>NUCLEOTIDE SEQUENCE [LARGE SCALE GENOMIC DNA]</scope>
    <source>
        <strain evidence="2">KIB-2018</strain>
        <tissue evidence="2">Leaf</tissue>
    </source>
</reference>
<name>A0AAV8S523_9ROSI</name>
<gene>
    <name evidence="2" type="ORF">K2173_014412</name>
</gene>